<dbReference type="AlphaFoldDB" id="A0A1I7UT62"/>
<proteinExistence type="predicted"/>
<name>A0A1I7UT62_9PELO</name>
<protein>
    <submittedName>
        <fullName evidence="2">FBA_2 domain-containing protein</fullName>
    </submittedName>
</protein>
<evidence type="ECO:0000313" key="1">
    <source>
        <dbReference type="Proteomes" id="UP000095282"/>
    </source>
</evidence>
<organism evidence="1 2">
    <name type="scientific">Caenorhabditis tropicalis</name>
    <dbReference type="NCBI Taxonomy" id="1561998"/>
    <lineage>
        <taxon>Eukaryota</taxon>
        <taxon>Metazoa</taxon>
        <taxon>Ecdysozoa</taxon>
        <taxon>Nematoda</taxon>
        <taxon>Chromadorea</taxon>
        <taxon>Rhabditida</taxon>
        <taxon>Rhabditina</taxon>
        <taxon>Rhabditomorpha</taxon>
        <taxon>Rhabditoidea</taxon>
        <taxon>Rhabditidae</taxon>
        <taxon>Peloderinae</taxon>
        <taxon>Caenorhabditis</taxon>
    </lineage>
</organism>
<dbReference type="Proteomes" id="UP000095282">
    <property type="component" value="Unplaced"/>
</dbReference>
<evidence type="ECO:0000313" key="2">
    <source>
        <dbReference type="WBParaSite" id="Csp11.Scaffold630.g19094.t1"/>
    </source>
</evidence>
<sequence>MERVEIEDASWMTVEQVLALRNCKKVELWLVRFDESSINKILLEWMENPGELQEVHMFLSLEMNLEQLIKGLKVSRVEEGDDEDDDEDKKYWIERNNGLQFSMTIGWLDSVVIKRET</sequence>
<reference evidence="2" key="1">
    <citation type="submission" date="2016-11" db="UniProtKB">
        <authorList>
            <consortium name="WormBaseParasite"/>
        </authorList>
    </citation>
    <scope>IDENTIFICATION</scope>
</reference>
<accession>A0A1I7UT62</accession>
<keyword evidence="1" id="KW-1185">Reference proteome</keyword>
<dbReference type="WBParaSite" id="Csp11.Scaffold630.g19094.t1">
    <property type="protein sequence ID" value="Csp11.Scaffold630.g19094.t1"/>
    <property type="gene ID" value="Csp11.Scaffold630.g19094"/>
</dbReference>